<organism evidence="2 3">
    <name type="scientific">Algimonas arctica</name>
    <dbReference type="NCBI Taxonomy" id="1479486"/>
    <lineage>
        <taxon>Bacteria</taxon>
        <taxon>Pseudomonadati</taxon>
        <taxon>Pseudomonadota</taxon>
        <taxon>Alphaproteobacteria</taxon>
        <taxon>Maricaulales</taxon>
        <taxon>Robiginitomaculaceae</taxon>
        <taxon>Algimonas</taxon>
    </lineage>
</organism>
<sequence length="376" mass="41286">MTFNKVTIFGVSMLALCMSAPNGAFAQDATLDVGGRVMIDYTIADFDTPDSSIRDSEVRRARLFASGTYGSSVKYKFEFNHATGGGLELTDGYVQFAPQDSQFKFKVGHFKTHNSLEEETSSRFISTIERGAFTDAFELNRRAGVSINMTGDNYGVDVGAFGTNVETEGGPDEGFAFAGRGYYNPIKSDDTIVHLGASWRYREQGDSQSDLRYRQRPYTHVAPDRIINTGRFAESDNFYGAEIAVIRDNIWAAGEYALLRANGSNANEDAEFSGGYMEVGIMFGGNRTYKSGKFNRPKVDKPIGESGMGALALVARYDTIDLQDGPYLGQLNTIVLGADWWATKQTRFALNYFNVDSENGSTKSGSGIVGRLSFDF</sequence>
<dbReference type="Pfam" id="PF07396">
    <property type="entry name" value="Porin_O_P"/>
    <property type="match status" value="1"/>
</dbReference>
<feature type="signal peptide" evidence="1">
    <location>
        <begin position="1"/>
        <end position="26"/>
    </location>
</feature>
<comment type="caution">
    <text evidence="2">The sequence shown here is derived from an EMBL/GenBank/DDBJ whole genome shotgun (WGS) entry which is preliminary data.</text>
</comment>
<evidence type="ECO:0000313" key="3">
    <source>
        <dbReference type="Proteomes" id="UP000634004"/>
    </source>
</evidence>
<evidence type="ECO:0008006" key="4">
    <source>
        <dbReference type="Google" id="ProtNLM"/>
    </source>
</evidence>
<evidence type="ECO:0000256" key="1">
    <source>
        <dbReference type="SAM" id="SignalP"/>
    </source>
</evidence>
<protein>
    <recommendedName>
        <fullName evidence="4">Porin</fullName>
    </recommendedName>
</protein>
<keyword evidence="1" id="KW-0732">Signal</keyword>
<reference evidence="2" key="2">
    <citation type="submission" date="2020-09" db="EMBL/GenBank/DDBJ databases">
        <authorList>
            <person name="Sun Q."/>
            <person name="Kim S."/>
        </authorList>
    </citation>
    <scope>NUCLEOTIDE SEQUENCE</scope>
    <source>
        <strain evidence="2">KCTC 32513</strain>
    </source>
</reference>
<evidence type="ECO:0000313" key="2">
    <source>
        <dbReference type="EMBL" id="GHB03422.1"/>
    </source>
</evidence>
<accession>A0A8J3CRZ1</accession>
<keyword evidence="3" id="KW-1185">Reference proteome</keyword>
<dbReference type="SUPFAM" id="SSF56935">
    <property type="entry name" value="Porins"/>
    <property type="match status" value="1"/>
</dbReference>
<name>A0A8J3CRZ1_9PROT</name>
<gene>
    <name evidence="2" type="ORF">GCM10009069_27640</name>
</gene>
<reference evidence="2" key="1">
    <citation type="journal article" date="2014" name="Int. J. Syst. Evol. Microbiol.">
        <title>Complete genome sequence of Corynebacterium casei LMG S-19264T (=DSM 44701T), isolated from a smear-ripened cheese.</title>
        <authorList>
            <consortium name="US DOE Joint Genome Institute (JGI-PGF)"/>
            <person name="Walter F."/>
            <person name="Albersmeier A."/>
            <person name="Kalinowski J."/>
            <person name="Ruckert C."/>
        </authorList>
    </citation>
    <scope>NUCLEOTIDE SEQUENCE</scope>
    <source>
        <strain evidence="2">KCTC 32513</strain>
    </source>
</reference>
<proteinExistence type="predicted"/>
<dbReference type="Gene3D" id="2.40.160.10">
    <property type="entry name" value="Porin"/>
    <property type="match status" value="1"/>
</dbReference>
<feature type="chain" id="PRO_5035291438" description="Porin" evidence="1">
    <location>
        <begin position="27"/>
        <end position="376"/>
    </location>
</feature>
<dbReference type="AlphaFoldDB" id="A0A8J3CRZ1"/>
<dbReference type="EMBL" id="BMZH01000016">
    <property type="protein sequence ID" value="GHB03422.1"/>
    <property type="molecule type" value="Genomic_DNA"/>
</dbReference>
<dbReference type="Proteomes" id="UP000634004">
    <property type="component" value="Unassembled WGS sequence"/>
</dbReference>
<dbReference type="InterPro" id="IPR010870">
    <property type="entry name" value="Porin_O/P"/>
</dbReference>
<dbReference type="InterPro" id="IPR023614">
    <property type="entry name" value="Porin_dom_sf"/>
</dbReference>